<feature type="transmembrane region" description="Helical" evidence="1">
    <location>
        <begin position="480"/>
        <end position="503"/>
    </location>
</feature>
<accession>A0AAN0XU29</accession>
<feature type="transmembrane region" description="Helical" evidence="1">
    <location>
        <begin position="970"/>
        <end position="992"/>
    </location>
</feature>
<dbReference type="SUPFAM" id="SSF82866">
    <property type="entry name" value="Multidrug efflux transporter AcrB transmembrane domain"/>
    <property type="match status" value="2"/>
</dbReference>
<dbReference type="SUPFAM" id="SSF82693">
    <property type="entry name" value="Multidrug efflux transporter AcrB pore domain, PN1, PN2, PC1 and PC2 subdomains"/>
    <property type="match status" value="2"/>
</dbReference>
<dbReference type="AlphaFoldDB" id="A0AAN0XU29"/>
<sequence length="1034" mass="114433">MSQDNLEQQDDESTKGIAAYFIKNKVISWMISLIFFIGGAASFFELGRLEDPAFTIKDAMVVTSYPGATPQEVEEEVTYPIEKAIQQLSYVDEVNSISSRGLSQITVTMKNSYGPDDLPQIWDELRRKVTDLDGTLPPGVNTPAVIDDFGDVFGVLLAVTGEGYSYKELLDYVDYLRRELELVEGISKVAVSGDQQEQVFIEMSMKRLNTLGIAPNAVANLLNTQNIVTPAGAVRMGDEYVRIHPTGEFQDVDQLGDLIITDVAQGSSSQIYLRDVAEIKRGYIDVPSNLINFNGNFALNMGISFNAGVNVVKVGALLDRRLAELKYQQPVGINISEIYSQPKEVDKSVSGFVVSLGQAVGIVIVVLLFFMGLRSGLLIGLILLVTVLGTFVFMKYFAIDLQRISLGALVIALGMLVDNAIVVVEGILVGTQRGRTRLQAATDIVTQTKWPLLGATVIAVTAFAPIGLSEDSTGEYCRTLFSVLLISLMLSWFTAISLTPFFAELFFKGQKFNQDAGDDPYNGIVFVMYKKFLEFCMRNAWITVATLVVALGVSIYGFTFIKQAFFPSSTTPMFLSDIWLPEGTDIRVTNTKMKAIENWLVEQEGVESVTTTAGKGLERFMLTYTPEKSYAAYGEIVTRVESYEVLHDVMKKYREHVASTYPEIDYKLKQIELGPGGGAKIEARIIGSDPTILRTVAGQVVDILNADPGATAVRHDWRERTKVIEPQFNESQARRYGISKNDMDQFLQMSFSGLTVGVYRDGTTLMPIVTRLTEAERVDFRNIEGMKIWSPVLSDYIPLQQITLGNEVRWEDPLIVRKNRKRMLTVFADPDILGEETAATLQARIQSKVEAIELPPGYSLEWGGEYESSNDAKGSLFSSMPMGYLFMFLITVFLFNSVKEPLIVWLTVPLALIGVTTGLLLLNTPFGFMALLGFLSLSGMLLKNGIVLIDQIELEIRSGKEAYAAVVEAALSRVRPVCMAAITTILGMIPLLPDIFFKPMAVTIMFGLGFATVLTLIVVPVLYKMFHRIEIKQA</sequence>
<dbReference type="InterPro" id="IPR001036">
    <property type="entry name" value="Acrflvin-R"/>
</dbReference>
<feature type="transmembrane region" description="Helical" evidence="1">
    <location>
        <begin position="876"/>
        <end position="895"/>
    </location>
</feature>
<feature type="transmembrane region" description="Helical" evidence="1">
    <location>
        <begin position="450"/>
        <end position="468"/>
    </location>
</feature>
<feature type="transmembrane region" description="Helical" evidence="1">
    <location>
        <begin position="902"/>
        <end position="922"/>
    </location>
</feature>
<dbReference type="InterPro" id="IPR027463">
    <property type="entry name" value="AcrB_DN_DC_subdom"/>
</dbReference>
<dbReference type="RefSeq" id="WP_017030297.1">
    <property type="nucleotide sequence ID" value="NZ_CP016177.1"/>
</dbReference>
<organism evidence="2 3">
    <name type="scientific">Vibrio breoganii</name>
    <dbReference type="NCBI Taxonomy" id="553239"/>
    <lineage>
        <taxon>Bacteria</taxon>
        <taxon>Pseudomonadati</taxon>
        <taxon>Pseudomonadota</taxon>
        <taxon>Gammaproteobacteria</taxon>
        <taxon>Vibrionales</taxon>
        <taxon>Vibrionaceae</taxon>
        <taxon>Vibrio</taxon>
    </lineage>
</organism>
<dbReference type="Gene3D" id="3.30.2090.10">
    <property type="entry name" value="Multidrug efflux transporter AcrB TolC docking domain, DN and DC subdomains"/>
    <property type="match status" value="2"/>
</dbReference>
<dbReference type="PRINTS" id="PR00702">
    <property type="entry name" value="ACRIFLAVINRP"/>
</dbReference>
<feature type="transmembrane region" description="Helical" evidence="1">
    <location>
        <begin position="404"/>
        <end position="429"/>
    </location>
</feature>
<evidence type="ECO:0000313" key="3">
    <source>
        <dbReference type="Proteomes" id="UP000092018"/>
    </source>
</evidence>
<dbReference type="GO" id="GO:0005886">
    <property type="term" value="C:plasma membrane"/>
    <property type="evidence" value="ECO:0007669"/>
    <property type="project" value="TreeGrafter"/>
</dbReference>
<feature type="transmembrane region" description="Helical" evidence="1">
    <location>
        <begin position="26"/>
        <end position="44"/>
    </location>
</feature>
<dbReference type="Proteomes" id="UP000092018">
    <property type="component" value="Chromosome 1"/>
</dbReference>
<dbReference type="SUPFAM" id="SSF82714">
    <property type="entry name" value="Multidrug efflux transporter AcrB TolC docking domain, DN and DC subdomains"/>
    <property type="match status" value="2"/>
</dbReference>
<dbReference type="Gene3D" id="3.30.70.1430">
    <property type="entry name" value="Multidrug efflux transporter AcrB pore domain"/>
    <property type="match status" value="2"/>
</dbReference>
<dbReference type="Gene3D" id="1.20.1640.10">
    <property type="entry name" value="Multidrug efflux transporter AcrB transmembrane domain"/>
    <property type="match status" value="2"/>
</dbReference>
<protein>
    <submittedName>
        <fullName evidence="2">Multidrug transporter AcrB</fullName>
    </submittedName>
</protein>
<dbReference type="KEGG" id="vbr:A6E01_05435"/>
<evidence type="ECO:0000256" key="1">
    <source>
        <dbReference type="SAM" id="Phobius"/>
    </source>
</evidence>
<feature type="transmembrane region" description="Helical" evidence="1">
    <location>
        <begin position="377"/>
        <end position="398"/>
    </location>
</feature>
<feature type="transmembrane region" description="Helical" evidence="1">
    <location>
        <begin position="540"/>
        <end position="561"/>
    </location>
</feature>
<proteinExistence type="predicted"/>
<dbReference type="Gene3D" id="3.30.70.1440">
    <property type="entry name" value="Multidrug efflux transporter AcrB pore domain"/>
    <property type="match status" value="1"/>
</dbReference>
<reference evidence="2 3" key="1">
    <citation type="submission" date="2016-06" db="EMBL/GenBank/DDBJ databases">
        <title>Adaptive Radiation by Waves of Gene Transfer Leads to Fine-Scale Resource Partitioning in Marine Microbes.</title>
        <authorList>
            <person name="Hehemann J.-H."/>
            <person name="Arevalo P."/>
            <person name="Datta M.S."/>
            <person name="Yu X."/>
            <person name="Corzett C."/>
            <person name="Henschel A."/>
            <person name="Preheim S.P."/>
            <person name="Timberlake S."/>
            <person name="Alm E.J."/>
            <person name="Polz M.F."/>
        </authorList>
    </citation>
    <scope>NUCLEOTIDE SEQUENCE [LARGE SCALE GENOMIC DNA]</scope>
    <source>
        <strain evidence="2 3">FF50</strain>
    </source>
</reference>
<feature type="transmembrane region" description="Helical" evidence="1">
    <location>
        <begin position="928"/>
        <end position="949"/>
    </location>
</feature>
<dbReference type="PANTHER" id="PTHR32063">
    <property type="match status" value="1"/>
</dbReference>
<dbReference type="Pfam" id="PF00873">
    <property type="entry name" value="ACR_tran"/>
    <property type="match status" value="1"/>
</dbReference>
<dbReference type="EMBL" id="CP016177">
    <property type="protein sequence ID" value="ANO32678.1"/>
    <property type="molecule type" value="Genomic_DNA"/>
</dbReference>
<dbReference type="GO" id="GO:0042910">
    <property type="term" value="F:xenobiotic transmembrane transporter activity"/>
    <property type="evidence" value="ECO:0007669"/>
    <property type="project" value="TreeGrafter"/>
</dbReference>
<feature type="transmembrane region" description="Helical" evidence="1">
    <location>
        <begin position="349"/>
        <end position="370"/>
    </location>
</feature>
<evidence type="ECO:0000313" key="2">
    <source>
        <dbReference type="EMBL" id="ANO32678.1"/>
    </source>
</evidence>
<keyword evidence="1" id="KW-0812">Transmembrane</keyword>
<keyword evidence="1" id="KW-1133">Transmembrane helix</keyword>
<keyword evidence="1" id="KW-0472">Membrane</keyword>
<gene>
    <name evidence="2" type="ORF">A6E01_05435</name>
</gene>
<dbReference type="PANTHER" id="PTHR32063:SF18">
    <property type="entry name" value="CATION EFFLUX SYSTEM PROTEIN"/>
    <property type="match status" value="1"/>
</dbReference>
<dbReference type="Gene3D" id="3.30.70.1320">
    <property type="entry name" value="Multidrug efflux transporter AcrB pore domain like"/>
    <property type="match status" value="1"/>
</dbReference>
<feature type="transmembrane region" description="Helical" evidence="1">
    <location>
        <begin position="1004"/>
        <end position="1023"/>
    </location>
</feature>
<name>A0AAN0XU29_9VIBR</name>